<protein>
    <submittedName>
        <fullName evidence="1">Uncharacterized protein</fullName>
    </submittedName>
</protein>
<evidence type="ECO:0000313" key="1">
    <source>
        <dbReference type="EMBL" id="UUZ46482.1"/>
    </source>
</evidence>
<sequence length="58" mass="6138">MALGAHHGAAGAVGDRRGRARRLCLDLGLLVLLRRDDGEGVLDAGRQGALRVIFMGTR</sequence>
<dbReference type="Proteomes" id="UP001059663">
    <property type="component" value="Chromosome"/>
</dbReference>
<name>A0AC61U9C2_9MICO</name>
<organism evidence="1 2">
    <name type="scientific">Janibacter limosus</name>
    <dbReference type="NCBI Taxonomy" id="53458"/>
    <lineage>
        <taxon>Bacteria</taxon>
        <taxon>Bacillati</taxon>
        <taxon>Actinomycetota</taxon>
        <taxon>Actinomycetes</taxon>
        <taxon>Micrococcales</taxon>
        <taxon>Intrasporangiaceae</taxon>
        <taxon>Janibacter</taxon>
    </lineage>
</organism>
<proteinExistence type="predicted"/>
<accession>A0AC61U9C2</accession>
<gene>
    <name evidence="1" type="ORF">LP422_14900</name>
</gene>
<evidence type="ECO:0000313" key="2">
    <source>
        <dbReference type="Proteomes" id="UP001059663"/>
    </source>
</evidence>
<dbReference type="EMBL" id="CP087977">
    <property type="protein sequence ID" value="UUZ46482.1"/>
    <property type="molecule type" value="Genomic_DNA"/>
</dbReference>
<reference evidence="1" key="1">
    <citation type="submission" date="2021-11" db="EMBL/GenBank/DDBJ databases">
        <title>Study of the species diversity of bacterial strains isolated from a unique natural object - Shulgan-Tash cave (Bashkiria).</title>
        <authorList>
            <person name="Sazanova A.L."/>
            <person name="Chirak E.R."/>
            <person name="Safronova V.I."/>
        </authorList>
    </citation>
    <scope>NUCLEOTIDE SEQUENCE</scope>
    <source>
        <strain evidence="1">P1</strain>
    </source>
</reference>